<keyword evidence="2" id="KW-1185">Reference proteome</keyword>
<dbReference type="RefSeq" id="WP_182961210.1">
    <property type="nucleotide sequence ID" value="NZ_WNXC01000009.1"/>
</dbReference>
<name>A0ABR6F1T5_9SPHI</name>
<evidence type="ECO:0000313" key="2">
    <source>
        <dbReference type="Proteomes" id="UP000636110"/>
    </source>
</evidence>
<reference evidence="1 2" key="1">
    <citation type="submission" date="2019-11" db="EMBL/GenBank/DDBJ databases">
        <title>Description of Pedobacter sp. LMG 31462T.</title>
        <authorList>
            <person name="Carlier A."/>
            <person name="Qi S."/>
            <person name="Vandamme P."/>
        </authorList>
    </citation>
    <scope>NUCLEOTIDE SEQUENCE [LARGE SCALE GENOMIC DNA]</scope>
    <source>
        <strain evidence="1 2">LMG 31462</strain>
    </source>
</reference>
<dbReference type="Pfam" id="PF18950">
    <property type="entry name" value="DUF5694"/>
    <property type="match status" value="1"/>
</dbReference>
<evidence type="ECO:0008006" key="3">
    <source>
        <dbReference type="Google" id="ProtNLM"/>
    </source>
</evidence>
<dbReference type="Proteomes" id="UP000636110">
    <property type="component" value="Unassembled WGS sequence"/>
</dbReference>
<proteinExistence type="predicted"/>
<comment type="caution">
    <text evidence="1">The sequence shown here is derived from an EMBL/GenBank/DDBJ whole genome shotgun (WGS) entry which is preliminary data.</text>
</comment>
<dbReference type="EMBL" id="WNXC01000009">
    <property type="protein sequence ID" value="MBB2151406.1"/>
    <property type="molecule type" value="Genomic_DNA"/>
</dbReference>
<accession>A0ABR6F1T5</accession>
<dbReference type="InterPro" id="IPR043749">
    <property type="entry name" value="DUF5694"/>
</dbReference>
<organism evidence="1 2">
    <name type="scientific">Pedobacter gandavensis</name>
    <dbReference type="NCBI Taxonomy" id="2679963"/>
    <lineage>
        <taxon>Bacteria</taxon>
        <taxon>Pseudomonadati</taxon>
        <taxon>Bacteroidota</taxon>
        <taxon>Sphingobacteriia</taxon>
        <taxon>Sphingobacteriales</taxon>
        <taxon>Sphingobacteriaceae</taxon>
        <taxon>Pedobacter</taxon>
    </lineage>
</organism>
<protein>
    <recommendedName>
        <fullName evidence="3">TraB/GumN family protein</fullName>
    </recommendedName>
</protein>
<gene>
    <name evidence="1" type="ORF">GM920_21070</name>
</gene>
<sequence length="234" mass="27362">MERNILTKENQLGLEQITDLIVKKYKPDQIFVESNYNKKKQLDEQYQLYLNGKYSSYTDTIKNPRYKRFYTEGETYQLAFRLGKKSGNKEIYPIDSLIEMRFDLLQKMIKSNPKNKQFFEERLAISGKNANEILAKKDLRDVFKALNTDAELNQNKGMYISFINGLGFNEGYFGANLVADWYKRNLIMYANMQNQLAPTTKNIVILVGTGHAAIMKDFIKNDERFNIIELKTIL</sequence>
<evidence type="ECO:0000313" key="1">
    <source>
        <dbReference type="EMBL" id="MBB2151406.1"/>
    </source>
</evidence>